<accession>A0ABX3A0G5</accession>
<evidence type="ECO:0000313" key="1">
    <source>
        <dbReference type="EMBL" id="ODN41955.1"/>
    </source>
</evidence>
<dbReference type="InterPro" id="IPR029045">
    <property type="entry name" value="ClpP/crotonase-like_dom_sf"/>
</dbReference>
<name>A0ABX3A0G5_9GAMM</name>
<comment type="caution">
    <text evidence="1">The sequence shown here is derived from an EMBL/GenBank/DDBJ whole genome shotgun (WGS) entry which is preliminary data.</text>
</comment>
<dbReference type="PANTHER" id="PTHR43612:SF3">
    <property type="entry name" value="TRIFUNCTIONAL ENZYME SUBUNIT ALPHA, MITOCHONDRIAL"/>
    <property type="match status" value="1"/>
</dbReference>
<reference evidence="1 2" key="1">
    <citation type="submission" date="2016-08" db="EMBL/GenBank/DDBJ databases">
        <title>Draft genome sequence of Candidatus Piscirickettsia litoralis, from seawater.</title>
        <authorList>
            <person name="Wan X."/>
            <person name="Lee A.J."/>
            <person name="Hou S."/>
            <person name="Donachie S.P."/>
        </authorList>
    </citation>
    <scope>NUCLEOTIDE SEQUENCE [LARGE SCALE GENOMIC DNA]</scope>
    <source>
        <strain evidence="1 2">Y2</strain>
    </source>
</reference>
<gene>
    <name evidence="1" type="ORF">BGC07_02000</name>
</gene>
<dbReference type="Proteomes" id="UP000094329">
    <property type="component" value="Unassembled WGS sequence"/>
</dbReference>
<dbReference type="InterPro" id="IPR001753">
    <property type="entry name" value="Enoyl-CoA_hydra/iso"/>
</dbReference>
<dbReference type="InterPro" id="IPR050136">
    <property type="entry name" value="FA_oxidation_alpha_subunit"/>
</dbReference>
<dbReference type="SUPFAM" id="SSF52096">
    <property type="entry name" value="ClpP/crotonase"/>
    <property type="match status" value="1"/>
</dbReference>
<dbReference type="Pfam" id="PF00378">
    <property type="entry name" value="ECH_1"/>
    <property type="match status" value="1"/>
</dbReference>
<keyword evidence="2" id="KW-1185">Reference proteome</keyword>
<sequence length="161" mass="17292">MSSYSAWKVACDDDQILWLSLDCPESSTNTLGKTVLTELDRILTKEVNGKALQGIVIQSSKQSGFIAGADVHEFEGLEHIEDAIAYVRQGQAVFSRLENIGIPTVALIDGFCLGGGLELALSCRYRIASDSTKTRLGLPEVMLGIQPAWGGRCVCLNESGA</sequence>
<dbReference type="Gene3D" id="3.90.226.10">
    <property type="entry name" value="2-enoyl-CoA Hydratase, Chain A, domain 1"/>
    <property type="match status" value="1"/>
</dbReference>
<evidence type="ECO:0000313" key="2">
    <source>
        <dbReference type="Proteomes" id="UP000094329"/>
    </source>
</evidence>
<organism evidence="1 2">
    <name type="scientific">Piscirickettsia litoralis</name>
    <dbReference type="NCBI Taxonomy" id="1891921"/>
    <lineage>
        <taxon>Bacteria</taxon>
        <taxon>Pseudomonadati</taxon>
        <taxon>Pseudomonadota</taxon>
        <taxon>Gammaproteobacteria</taxon>
        <taxon>Thiotrichales</taxon>
        <taxon>Piscirickettsiaceae</taxon>
        <taxon>Piscirickettsia</taxon>
    </lineage>
</organism>
<dbReference type="CDD" id="cd06558">
    <property type="entry name" value="crotonase-like"/>
    <property type="match status" value="1"/>
</dbReference>
<dbReference type="PANTHER" id="PTHR43612">
    <property type="entry name" value="TRIFUNCTIONAL ENZYME SUBUNIT ALPHA"/>
    <property type="match status" value="1"/>
</dbReference>
<proteinExistence type="predicted"/>
<dbReference type="EMBL" id="MDTU01000001">
    <property type="protein sequence ID" value="ODN41955.1"/>
    <property type="molecule type" value="Genomic_DNA"/>
</dbReference>
<protein>
    <submittedName>
        <fullName evidence="1">Uncharacterized protein</fullName>
    </submittedName>
</protein>
<dbReference type="RefSeq" id="WP_069311756.1">
    <property type="nucleotide sequence ID" value="NZ_MDTU01000001.1"/>
</dbReference>